<proteinExistence type="predicted"/>
<dbReference type="InterPro" id="IPR035424">
    <property type="entry name" value="Antitoxin_RelB"/>
</dbReference>
<comment type="caution">
    <text evidence="1">The sequence shown here is derived from an EMBL/GenBank/DDBJ whole genome shotgun (WGS) entry which is preliminary data.</text>
</comment>
<evidence type="ECO:0000313" key="2">
    <source>
        <dbReference type="Proteomes" id="UP001244563"/>
    </source>
</evidence>
<dbReference type="InterPro" id="IPR035069">
    <property type="entry name" value="TTHA1013/TTHA0281-like"/>
</dbReference>
<dbReference type="Pfam" id="PF12910">
    <property type="entry name" value="PHD_like"/>
    <property type="match status" value="1"/>
</dbReference>
<reference evidence="1 2" key="1">
    <citation type="submission" date="2023-07" db="EMBL/GenBank/DDBJ databases">
        <title>Sorghum-associated microbial communities from plants grown in Nebraska, USA.</title>
        <authorList>
            <person name="Schachtman D."/>
        </authorList>
    </citation>
    <scope>NUCLEOTIDE SEQUENCE [LARGE SCALE GENOMIC DNA]</scope>
    <source>
        <strain evidence="1 2">CC523</strain>
    </source>
</reference>
<dbReference type="Gene3D" id="3.30.160.620">
    <property type="match status" value="1"/>
</dbReference>
<accession>A0ABT9TR61</accession>
<dbReference type="EMBL" id="JAUSSW010000014">
    <property type="protein sequence ID" value="MDQ0104168.1"/>
    <property type="molecule type" value="Genomic_DNA"/>
</dbReference>
<evidence type="ECO:0000313" key="1">
    <source>
        <dbReference type="EMBL" id="MDQ0104168.1"/>
    </source>
</evidence>
<organism evidence="1 2">
    <name type="scientific">Paenarthrobacter nicotinovorans</name>
    <name type="common">Arthrobacter nicotinovorans</name>
    <dbReference type="NCBI Taxonomy" id="29320"/>
    <lineage>
        <taxon>Bacteria</taxon>
        <taxon>Bacillati</taxon>
        <taxon>Actinomycetota</taxon>
        <taxon>Actinomycetes</taxon>
        <taxon>Micrococcales</taxon>
        <taxon>Micrococcaceae</taxon>
        <taxon>Paenarthrobacter</taxon>
    </lineage>
</organism>
<name>A0ABT9TR61_PAENI</name>
<dbReference type="RefSeq" id="WP_064722462.1">
    <property type="nucleotide sequence ID" value="NZ_BDDW01000005.1"/>
</dbReference>
<dbReference type="SUPFAM" id="SSF143100">
    <property type="entry name" value="TTHA1013/TTHA0281-like"/>
    <property type="match status" value="1"/>
</dbReference>
<protein>
    <submittedName>
        <fullName evidence="1">RNase H-like HicB family nuclease</fullName>
    </submittedName>
</protein>
<keyword evidence="2" id="KW-1185">Reference proteome</keyword>
<dbReference type="Proteomes" id="UP001244563">
    <property type="component" value="Unassembled WGS sequence"/>
</dbReference>
<sequence>MSTPTHERRTFGYAGARMSFKAILDTSDRGGLSIIERGGSSASVVNTGLFREFLMETLPAQVKVVNEDGAWAMFLPGLPLAAEGVTLEEASLDLIDALREYAEDWEDHLRTAPNHRGNWALVQLIDSSTDEELDDWLSGRSKK</sequence>
<gene>
    <name evidence="1" type="ORF">J2T10_003841</name>
</gene>